<dbReference type="PANTHER" id="PTHR19879:SF9">
    <property type="entry name" value="TRANSCRIPTION INITIATION FACTOR TFIID SUBUNIT 5"/>
    <property type="match status" value="1"/>
</dbReference>
<dbReference type="eggNOG" id="COG2319">
    <property type="taxonomic scope" value="Bacteria"/>
</dbReference>
<dbReference type="InterPro" id="IPR027417">
    <property type="entry name" value="P-loop_NTPase"/>
</dbReference>
<feature type="repeat" description="WD" evidence="3">
    <location>
        <begin position="1351"/>
        <end position="1392"/>
    </location>
</feature>
<dbReference type="CDD" id="cd00200">
    <property type="entry name" value="WD40"/>
    <property type="match status" value="2"/>
</dbReference>
<dbReference type="SMART" id="SM00320">
    <property type="entry name" value="WD40"/>
    <property type="match status" value="14"/>
</dbReference>
<dbReference type="GO" id="GO:0006508">
    <property type="term" value="P:proteolysis"/>
    <property type="evidence" value="ECO:0007669"/>
    <property type="project" value="InterPro"/>
</dbReference>
<dbReference type="InterPro" id="IPR036322">
    <property type="entry name" value="WD40_repeat_dom_sf"/>
</dbReference>
<keyword evidence="1 3" id="KW-0853">WD repeat</keyword>
<dbReference type="PANTHER" id="PTHR19879">
    <property type="entry name" value="TRANSCRIPTION INITIATION FACTOR TFIID"/>
    <property type="match status" value="1"/>
</dbReference>
<dbReference type="SUPFAM" id="SSF50978">
    <property type="entry name" value="WD40 repeat-like"/>
    <property type="match status" value="2"/>
</dbReference>
<dbReference type="RefSeq" id="WP_008276021.1">
    <property type="nucleotide sequence ID" value="NZ_AAXW01000019.1"/>
</dbReference>
<dbReference type="Pfam" id="PF25168">
    <property type="entry name" value="Beta-prop_WDR36-Utp21_2nd"/>
    <property type="match status" value="1"/>
</dbReference>
<dbReference type="SUPFAM" id="SSF52540">
    <property type="entry name" value="P-loop containing nucleoside triphosphate hydrolases"/>
    <property type="match status" value="1"/>
</dbReference>
<accession>A3IRL3</accession>
<name>A3IRL3_9CHRO</name>
<keyword evidence="2" id="KW-0677">Repeat</keyword>
<evidence type="ECO:0000256" key="3">
    <source>
        <dbReference type="PROSITE-ProRule" id="PRU00221"/>
    </source>
</evidence>
<dbReference type="Pfam" id="PF00656">
    <property type="entry name" value="Peptidase_C14"/>
    <property type="match status" value="1"/>
</dbReference>
<feature type="repeat" description="WD" evidence="3">
    <location>
        <begin position="1449"/>
        <end position="1490"/>
    </location>
</feature>
<dbReference type="InterPro" id="IPR011600">
    <property type="entry name" value="Pept_C14_caspase"/>
</dbReference>
<keyword evidence="8" id="KW-1185">Reference proteome</keyword>
<dbReference type="PRINTS" id="PR00320">
    <property type="entry name" value="GPROTEINBRPT"/>
</dbReference>
<feature type="repeat" description="WD" evidence="3">
    <location>
        <begin position="922"/>
        <end position="964"/>
    </location>
</feature>
<feature type="repeat" description="WD" evidence="3">
    <location>
        <begin position="1308"/>
        <end position="1350"/>
    </location>
</feature>
<reference evidence="7 8" key="1">
    <citation type="submission" date="2007-03" db="EMBL/GenBank/DDBJ databases">
        <authorList>
            <person name="Stal L."/>
            <person name="Ferriera S."/>
            <person name="Johnson J."/>
            <person name="Kravitz S."/>
            <person name="Beeson K."/>
            <person name="Sutton G."/>
            <person name="Rogers Y.-H."/>
            <person name="Friedman R."/>
            <person name="Frazier M."/>
            <person name="Venter J.C."/>
        </authorList>
    </citation>
    <scope>NUCLEOTIDE SEQUENCE [LARGE SCALE GENOMIC DNA]</scope>
    <source>
        <strain evidence="7 8">CCY0110</strain>
    </source>
</reference>
<dbReference type="Gene3D" id="3.40.50.1460">
    <property type="match status" value="1"/>
</dbReference>
<protein>
    <submittedName>
        <fullName evidence="7">Peptidase C14, caspase catalytic subunit p20</fullName>
    </submittedName>
</protein>
<dbReference type="Gene3D" id="3.40.50.300">
    <property type="entry name" value="P-loop containing nucleotide triphosphate hydrolases"/>
    <property type="match status" value="1"/>
</dbReference>
<evidence type="ECO:0000313" key="8">
    <source>
        <dbReference type="Proteomes" id="UP000003781"/>
    </source>
</evidence>
<feature type="repeat" description="WD" evidence="3">
    <location>
        <begin position="1266"/>
        <end position="1307"/>
    </location>
</feature>
<feature type="repeat" description="WD" evidence="3">
    <location>
        <begin position="1096"/>
        <end position="1139"/>
    </location>
</feature>
<dbReference type="PROSITE" id="PS00678">
    <property type="entry name" value="WD_REPEATS_1"/>
    <property type="match status" value="9"/>
</dbReference>
<dbReference type="InterPro" id="IPR015943">
    <property type="entry name" value="WD40/YVTN_repeat-like_dom_sf"/>
</dbReference>
<evidence type="ECO:0000259" key="4">
    <source>
        <dbReference type="Pfam" id="PF00656"/>
    </source>
</evidence>
<evidence type="ECO:0000259" key="5">
    <source>
        <dbReference type="Pfam" id="PF20703"/>
    </source>
</evidence>
<dbReference type="InterPro" id="IPR029030">
    <property type="entry name" value="Caspase-like_dom_sf"/>
</dbReference>
<evidence type="ECO:0000256" key="1">
    <source>
        <dbReference type="ARBA" id="ARBA00022574"/>
    </source>
</evidence>
<proteinExistence type="predicted"/>
<dbReference type="PROSITE" id="PS50294">
    <property type="entry name" value="WD_REPEATS_REGION"/>
    <property type="match status" value="10"/>
</dbReference>
<evidence type="ECO:0000313" key="7">
    <source>
        <dbReference type="EMBL" id="EAZ90862.1"/>
    </source>
</evidence>
<evidence type="ECO:0000259" key="6">
    <source>
        <dbReference type="Pfam" id="PF23409"/>
    </source>
</evidence>
<feature type="repeat" description="WD" evidence="3">
    <location>
        <begin position="1140"/>
        <end position="1181"/>
    </location>
</feature>
<dbReference type="InterPro" id="IPR019775">
    <property type="entry name" value="WD40_repeat_CS"/>
</dbReference>
<feature type="repeat" description="WD" evidence="3">
    <location>
        <begin position="1224"/>
        <end position="1265"/>
    </location>
</feature>
<dbReference type="InterPro" id="IPR020472">
    <property type="entry name" value="WD40_PAC1"/>
</dbReference>
<feature type="domain" description="Novel STAND NTPase 1" evidence="5">
    <location>
        <begin position="300"/>
        <end position="696"/>
    </location>
</feature>
<gene>
    <name evidence="7" type="ORF">CY0110_25566</name>
</gene>
<dbReference type="GO" id="GO:0004197">
    <property type="term" value="F:cysteine-type endopeptidase activity"/>
    <property type="evidence" value="ECO:0007669"/>
    <property type="project" value="InterPro"/>
</dbReference>
<feature type="repeat" description="WD" evidence="3">
    <location>
        <begin position="887"/>
        <end position="921"/>
    </location>
</feature>
<dbReference type="Pfam" id="PF23409">
    <property type="entry name" value="Beta-prop_EML"/>
    <property type="match status" value="1"/>
</dbReference>
<dbReference type="OrthoDB" id="500003at2"/>
<feature type="repeat" description="WD" evidence="3">
    <location>
        <begin position="965"/>
        <end position="1006"/>
    </location>
</feature>
<dbReference type="EMBL" id="AAXW01000019">
    <property type="protein sequence ID" value="EAZ90862.1"/>
    <property type="molecule type" value="Genomic_DNA"/>
</dbReference>
<dbReference type="Pfam" id="PF00400">
    <property type="entry name" value="WD40"/>
    <property type="match status" value="4"/>
</dbReference>
<dbReference type="Pfam" id="PF20703">
    <property type="entry name" value="nSTAND1"/>
    <property type="match status" value="1"/>
</dbReference>
<dbReference type="SUPFAM" id="SSF52129">
    <property type="entry name" value="Caspase-like"/>
    <property type="match status" value="1"/>
</dbReference>
<dbReference type="eggNOG" id="COG4249">
    <property type="taxonomic scope" value="Bacteria"/>
</dbReference>
<dbReference type="SUPFAM" id="SSF50998">
    <property type="entry name" value="Quinoprotein alcohol dehydrogenase-like"/>
    <property type="match status" value="1"/>
</dbReference>
<feature type="repeat" description="WD" evidence="3">
    <location>
        <begin position="1007"/>
        <end position="1048"/>
    </location>
</feature>
<feature type="domain" description="Peptidase C14 caspase" evidence="4">
    <location>
        <begin position="9"/>
        <end position="266"/>
    </location>
</feature>
<organism evidence="7 8">
    <name type="scientific">Crocosphaera chwakensis CCY0110</name>
    <dbReference type="NCBI Taxonomy" id="391612"/>
    <lineage>
        <taxon>Bacteria</taxon>
        <taxon>Bacillati</taxon>
        <taxon>Cyanobacteriota</taxon>
        <taxon>Cyanophyceae</taxon>
        <taxon>Oscillatoriophycideae</taxon>
        <taxon>Chroococcales</taxon>
        <taxon>Aphanothecaceae</taxon>
        <taxon>Crocosphaera</taxon>
        <taxon>Crocosphaera chwakensis</taxon>
    </lineage>
</organism>
<dbReference type="InterPro" id="IPR055439">
    <property type="entry name" value="Beta-prop_EML_1st"/>
</dbReference>
<dbReference type="Gene3D" id="2.130.10.10">
    <property type="entry name" value="YVTN repeat-like/Quinoprotein amine dehydrogenase"/>
    <property type="match status" value="7"/>
</dbReference>
<feature type="repeat" description="WD" evidence="3">
    <location>
        <begin position="1182"/>
        <end position="1223"/>
    </location>
</feature>
<dbReference type="PROSITE" id="PS50082">
    <property type="entry name" value="WD_REPEATS_2"/>
    <property type="match status" value="12"/>
</dbReference>
<dbReference type="InterPro" id="IPR011047">
    <property type="entry name" value="Quinoprotein_ADH-like_sf"/>
</dbReference>
<dbReference type="InterPro" id="IPR049052">
    <property type="entry name" value="nSTAND1"/>
</dbReference>
<sequence length="1523" mass="170972">MSQYEFTQNIAVIIGINNYQNGIPPLGTAQQDAIAIADILEQDYHYKLHPIIDYQPTKQQLEQLLNIDLPNLIQTSSSRLIFYFAGHGIALNGDEGPQGYLIPQDGKLGDVSTYLPMETVEAALSKLSCRHCFVILDCCFAGAFRWSSTRDIGVIPEVIYKERYDRFIQDPAWQIITSAGYDQTALDNLDLKNDRGIAKNQANHSPFATALMEALRGNADVYPPAKNGKPAGDGIITATELYLYLRDSVEVPTYAIKKRQTPQIWSLKKHDKGEFIFLIPGHPLNLPFAPSLDNLEENNPYRGLKSYEKKHSNLFFGRTALIKQLYEFISHSARPLTVVLGASGSGKSSLVKAGLMAYLDPLPQWKTLTPIRPGEFPLNRLNTLIKELDDNSKTLHQAIANWSRNHPHQKLLLVIDQLEELITLSRDESEREQFLQILANLATTYDNQLRIVITLRSDFESQFSNTLLTDYWQEGRFIVPAMSRNDLREVIEEPASAKMVYFESLEDKGYLVDRLIDEVADMPGALPLLSFALSELYLKLAHRYLEGQKTGDTVDRVITWQDYDQLGGVIKSLTRRADEEYNALVKEDAAYAITIRHVMLRMVAIGGELARRRVYQKELVYPEPEYGRVKTFIKRFDEVRLLISDQDERGEYVEPAHDALVTGWDKLLTWKKEEEETLILQRRLTPAAMEWEQVKENYQTGLFDKANPVINGIDRGFLLVENLLFKLPGYLIRRLQRSQEQQRRLPTQFLWNSNPYLDVLDQEIKEEDNWLNKAEREFIQASVLQKRRNGSWRVRIVIAVMLVLSGLIGAGLTQQKFAELNKANSLGRLSLSLFDEGKELDAFVEAIRARKILQKHKINDPDVMRALIRTVYEGSEKNQFHCNCDWVMNIDFHPNGQILASGGGDGTIKLWNLETGELIRTLKGQNDTISSISFNGNSKILASSSINHNIIEIWNLETGKVIRTLKEHNEGVQSVSFSFDGKTLASGSNDNTIKLWDVKTGEVIHTLKGHNEPISSVSFSPNGKILASGSDDNTVKLWNLETGELIRTLKGHNDSGFVTSLSFSPNGQLLASGSNGSKNGSIILWNIKTGQIIKNLENREVTIWSVSFSPDGKSLASGSGSDDNTVKLWDIETGELIRTLKGHNDRVRSVSFSPDSKTLASSSDDGRIQFWNVQLRQPVSITKAHDNGVYSVSFHPDGKILASGGRDGTIKLWDVEKGEIIHTFNHDNGSVWNIIFNPDGKILASSGDDGTIKLWDVKRTELLNTLNHHTGLVRRINFSPEGKILASGGDDGTIKLWDVEKGQLIHTLNPYNEAIVSISFSPNGKLLAASGINSKTIKIWNLQTQKYLEPLVGHDTAIQSLSFSPDNKILASGSDQGIIKLWKSNKKQESFTEIFSITTYGNVGAIETFLTILSLNFSRDSQILASGSNSNSNTVQIWDSNTGNSIYSFNNHSDSVNGVSFNPKRNILASGSDDQSIKLWDIDLNSLIERSCEKVWTYLHNSSANLSESDRHLCDDILSEKLE</sequence>
<dbReference type="InterPro" id="IPR001680">
    <property type="entry name" value="WD40_rpt"/>
</dbReference>
<comment type="caution">
    <text evidence="7">The sequence shown here is derived from an EMBL/GenBank/DDBJ whole genome shotgun (WGS) entry which is preliminary data.</text>
</comment>
<evidence type="ECO:0000256" key="2">
    <source>
        <dbReference type="ARBA" id="ARBA00022737"/>
    </source>
</evidence>
<feature type="domain" description="EML-like first beta-propeller" evidence="6">
    <location>
        <begin position="1052"/>
        <end position="1277"/>
    </location>
</feature>
<dbReference type="Proteomes" id="UP000003781">
    <property type="component" value="Unassembled WGS sequence"/>
</dbReference>